<keyword evidence="2" id="KW-1185">Reference proteome</keyword>
<evidence type="ECO:0000313" key="1">
    <source>
        <dbReference type="EMBL" id="KAH3779311.1"/>
    </source>
</evidence>
<dbReference type="Proteomes" id="UP000828390">
    <property type="component" value="Unassembled WGS sequence"/>
</dbReference>
<organism evidence="1 2">
    <name type="scientific">Dreissena polymorpha</name>
    <name type="common">Zebra mussel</name>
    <name type="synonym">Mytilus polymorpha</name>
    <dbReference type="NCBI Taxonomy" id="45954"/>
    <lineage>
        <taxon>Eukaryota</taxon>
        <taxon>Metazoa</taxon>
        <taxon>Spiralia</taxon>
        <taxon>Lophotrochozoa</taxon>
        <taxon>Mollusca</taxon>
        <taxon>Bivalvia</taxon>
        <taxon>Autobranchia</taxon>
        <taxon>Heteroconchia</taxon>
        <taxon>Euheterodonta</taxon>
        <taxon>Imparidentia</taxon>
        <taxon>Neoheterodontei</taxon>
        <taxon>Myida</taxon>
        <taxon>Dreissenoidea</taxon>
        <taxon>Dreissenidae</taxon>
        <taxon>Dreissena</taxon>
    </lineage>
</organism>
<dbReference type="InterPro" id="IPR011042">
    <property type="entry name" value="6-blade_b-propeller_TolB-like"/>
</dbReference>
<accession>A0A9D4EGI1</accession>
<dbReference type="Gene3D" id="2.120.10.30">
    <property type="entry name" value="TolB, C-terminal domain"/>
    <property type="match status" value="1"/>
</dbReference>
<protein>
    <submittedName>
        <fullName evidence="1">Uncharacterized protein</fullName>
    </submittedName>
</protein>
<reference evidence="1" key="1">
    <citation type="journal article" date="2019" name="bioRxiv">
        <title>The Genome of the Zebra Mussel, Dreissena polymorpha: A Resource for Invasive Species Research.</title>
        <authorList>
            <person name="McCartney M.A."/>
            <person name="Auch B."/>
            <person name="Kono T."/>
            <person name="Mallez S."/>
            <person name="Zhang Y."/>
            <person name="Obille A."/>
            <person name="Becker A."/>
            <person name="Abrahante J.E."/>
            <person name="Garbe J."/>
            <person name="Badalamenti J.P."/>
            <person name="Herman A."/>
            <person name="Mangelson H."/>
            <person name="Liachko I."/>
            <person name="Sullivan S."/>
            <person name="Sone E.D."/>
            <person name="Koren S."/>
            <person name="Silverstein K.A.T."/>
            <person name="Beckman K.B."/>
            <person name="Gohl D.M."/>
        </authorList>
    </citation>
    <scope>NUCLEOTIDE SEQUENCE</scope>
    <source>
        <strain evidence="1">Duluth1</strain>
        <tissue evidence="1">Whole animal</tissue>
    </source>
</reference>
<proteinExistence type="predicted"/>
<dbReference type="AlphaFoldDB" id="A0A9D4EGI1"/>
<reference evidence="1" key="2">
    <citation type="submission" date="2020-11" db="EMBL/GenBank/DDBJ databases">
        <authorList>
            <person name="McCartney M.A."/>
            <person name="Auch B."/>
            <person name="Kono T."/>
            <person name="Mallez S."/>
            <person name="Becker A."/>
            <person name="Gohl D.M."/>
            <person name="Silverstein K.A.T."/>
            <person name="Koren S."/>
            <person name="Bechman K.B."/>
            <person name="Herman A."/>
            <person name="Abrahante J.E."/>
            <person name="Garbe J."/>
        </authorList>
    </citation>
    <scope>NUCLEOTIDE SEQUENCE</scope>
    <source>
        <strain evidence="1">Duluth1</strain>
        <tissue evidence="1">Whole animal</tissue>
    </source>
</reference>
<dbReference type="SUPFAM" id="SSF101908">
    <property type="entry name" value="Putative isomerase YbhE"/>
    <property type="match status" value="1"/>
</dbReference>
<dbReference type="EMBL" id="JAIWYP010000008">
    <property type="protein sequence ID" value="KAH3779311.1"/>
    <property type="molecule type" value="Genomic_DNA"/>
</dbReference>
<comment type="caution">
    <text evidence="1">The sequence shown here is derived from an EMBL/GenBank/DDBJ whole genome shotgun (WGS) entry which is preliminary data.</text>
</comment>
<gene>
    <name evidence="1" type="ORF">DPMN_157112</name>
</gene>
<evidence type="ECO:0000313" key="2">
    <source>
        <dbReference type="Proteomes" id="UP000828390"/>
    </source>
</evidence>
<sequence length="247" mass="28165">MNGTSDFKLDQDIIWDKFSKFHEDQTSIWPKERSQKLTMSTFCSDHSPETCISPGGDKIYVTNCNQYKLITLATDGTLISTFTDPELQNPECVHITPSGQVIVCAFKSNTVIQVDHQGKKKLATLASQIDGLSKPVSVCYNINTDQIIVEVDDSIMFYWTINVTSTVLTRFHYSHIMKTALPPGSHAFQWNEKSLEYGKFLTKFYWTINVTSRVLTRFHYSHIMKTALPPGSHAFQWNEKSLEYGKC</sequence>
<name>A0A9D4EGI1_DREPO</name>